<dbReference type="EMBL" id="KQ435982">
    <property type="protein sequence ID" value="KOX67761.1"/>
    <property type="molecule type" value="Genomic_DNA"/>
</dbReference>
<organism evidence="2 3">
    <name type="scientific">Melipona quadrifasciata</name>
    <dbReference type="NCBI Taxonomy" id="166423"/>
    <lineage>
        <taxon>Eukaryota</taxon>
        <taxon>Metazoa</taxon>
        <taxon>Ecdysozoa</taxon>
        <taxon>Arthropoda</taxon>
        <taxon>Hexapoda</taxon>
        <taxon>Insecta</taxon>
        <taxon>Pterygota</taxon>
        <taxon>Neoptera</taxon>
        <taxon>Endopterygota</taxon>
        <taxon>Hymenoptera</taxon>
        <taxon>Apocrita</taxon>
        <taxon>Aculeata</taxon>
        <taxon>Apoidea</taxon>
        <taxon>Anthophila</taxon>
        <taxon>Apidae</taxon>
        <taxon>Melipona</taxon>
    </lineage>
</organism>
<keyword evidence="3" id="KW-1185">Reference proteome</keyword>
<dbReference type="OrthoDB" id="365605at2759"/>
<dbReference type="AlphaFoldDB" id="A0A0N0BBM4"/>
<sequence>MAALSPKQETNNALDRGLMHGVNFPERVTNPGQRDRPRRPRKNVDLSTPYSLFTTRAIHGIYSRWKLRIKDERGSCQENTCAELTMTGLGKSLCSSVQKCVLLIFLLSVAIHTTGQENCDKTKCPGPLRHYKGLGCTPIYANPNDCCAKAYECSHLDNLSPNKCYVNGHEYNIGEMLKPEDSNRCDLNCTCTHYDDGAGFNCSGVEYCPQEQSCLERRMRGLCCRDPTCADETKNAKDDDDKFNDDCVSLEMKEIEKQVCNVDGEFYHGGETFSPKSNPKLDCYCMTGYTGENIKPFCEELKRETCSPLFEQAAQIRQKCAPVYYFQDPHNSCAFVYRCPVASDIVVQKDRDTSDSKKENKMCQYGNLTLNIGDELNQVQTDIFSANVKCVCEVPPIVTCQRKQEAIQLSSKENRRDLRPWTEAWNQLSRTGAKHAPARSHKTAMGICPLCPTLGPQFLGTERASVLSFADCCSLWHHLLANESLETVREGVIIYVMQSPLLRKSDAVPPDDKVNRSLFWQSLRLLKRSSCDLESMTNLFVLKSALKELTGSCTKASRPLDLLRSLHYLEILENTLLTEKSYYGPFSTE</sequence>
<evidence type="ECO:0000256" key="1">
    <source>
        <dbReference type="SAM" id="MobiDB-lite"/>
    </source>
</evidence>
<dbReference type="Proteomes" id="UP000053105">
    <property type="component" value="Unassembled WGS sequence"/>
</dbReference>
<evidence type="ECO:0000313" key="3">
    <source>
        <dbReference type="Proteomes" id="UP000053105"/>
    </source>
</evidence>
<proteinExistence type="predicted"/>
<gene>
    <name evidence="2" type="ORF">WN51_08189</name>
</gene>
<name>A0A0N0BBM4_9HYME</name>
<evidence type="ECO:0000313" key="2">
    <source>
        <dbReference type="EMBL" id="KOX67761.1"/>
    </source>
</evidence>
<reference evidence="2 3" key="1">
    <citation type="submission" date="2015-07" db="EMBL/GenBank/DDBJ databases">
        <title>The genome of Melipona quadrifasciata.</title>
        <authorList>
            <person name="Pan H."/>
            <person name="Kapheim K."/>
        </authorList>
    </citation>
    <scope>NUCLEOTIDE SEQUENCE [LARGE SCALE GENOMIC DNA]</scope>
    <source>
        <strain evidence="2">0111107301</strain>
        <tissue evidence="2">Whole body</tissue>
    </source>
</reference>
<feature type="region of interest" description="Disordered" evidence="1">
    <location>
        <begin position="1"/>
        <end position="46"/>
    </location>
</feature>
<protein>
    <submittedName>
        <fullName evidence="2">Uncharacterized protein</fullName>
    </submittedName>
</protein>
<accession>A0A0N0BBM4</accession>